<reference evidence="2 3" key="1">
    <citation type="journal article" date="2018" name="Mol. Plant">
        <title>The genome of Artemisia annua provides insight into the evolution of Asteraceae family and artemisinin biosynthesis.</title>
        <authorList>
            <person name="Shen Q."/>
            <person name="Zhang L."/>
            <person name="Liao Z."/>
            <person name="Wang S."/>
            <person name="Yan T."/>
            <person name="Shi P."/>
            <person name="Liu M."/>
            <person name="Fu X."/>
            <person name="Pan Q."/>
            <person name="Wang Y."/>
            <person name="Lv Z."/>
            <person name="Lu X."/>
            <person name="Zhang F."/>
            <person name="Jiang W."/>
            <person name="Ma Y."/>
            <person name="Chen M."/>
            <person name="Hao X."/>
            <person name="Li L."/>
            <person name="Tang Y."/>
            <person name="Lv G."/>
            <person name="Zhou Y."/>
            <person name="Sun X."/>
            <person name="Brodelius P.E."/>
            <person name="Rose J.K.C."/>
            <person name="Tang K."/>
        </authorList>
    </citation>
    <scope>NUCLEOTIDE SEQUENCE [LARGE SCALE GENOMIC DNA]</scope>
    <source>
        <strain evidence="3">cv. Huhao1</strain>
        <tissue evidence="2">Leaf</tissue>
    </source>
</reference>
<keyword evidence="3" id="KW-1185">Reference proteome</keyword>
<dbReference type="Proteomes" id="UP000245207">
    <property type="component" value="Unassembled WGS sequence"/>
</dbReference>
<dbReference type="EMBL" id="PKPP01001318">
    <property type="protein sequence ID" value="PWA83688.1"/>
    <property type="molecule type" value="Genomic_DNA"/>
</dbReference>
<organism evidence="2 3">
    <name type="scientific">Artemisia annua</name>
    <name type="common">Sweet wormwood</name>
    <dbReference type="NCBI Taxonomy" id="35608"/>
    <lineage>
        <taxon>Eukaryota</taxon>
        <taxon>Viridiplantae</taxon>
        <taxon>Streptophyta</taxon>
        <taxon>Embryophyta</taxon>
        <taxon>Tracheophyta</taxon>
        <taxon>Spermatophyta</taxon>
        <taxon>Magnoliopsida</taxon>
        <taxon>eudicotyledons</taxon>
        <taxon>Gunneridae</taxon>
        <taxon>Pentapetalae</taxon>
        <taxon>asterids</taxon>
        <taxon>campanulids</taxon>
        <taxon>Asterales</taxon>
        <taxon>Asteraceae</taxon>
        <taxon>Asteroideae</taxon>
        <taxon>Anthemideae</taxon>
        <taxon>Artemisiinae</taxon>
        <taxon>Artemisia</taxon>
    </lineage>
</organism>
<gene>
    <name evidence="2" type="ORF">CTI12_AA160110</name>
</gene>
<comment type="caution">
    <text evidence="2">The sequence shown here is derived from an EMBL/GenBank/DDBJ whole genome shotgun (WGS) entry which is preliminary data.</text>
</comment>
<protein>
    <submittedName>
        <fullName evidence="2">Zinc finger, CCHC-type, Retrotransposon gag domain protein</fullName>
    </submittedName>
</protein>
<sequence>MNPYIYVYSTLCYKVAWHIFINKAFITLHILHWTLSTRYILTYKQIIFLDMKTKQKAVRRVPSSSCVPPLDLSLGVQHTDSESSALKRKQPVIDNLRHDHSVQNMTKKICMQQGKFCDKHMVHKTPTAIQKTTATCNPGTSSTFTSTCNNGISNLDNHHVHENSILDSTPVQSNGAKHHPQASRVSGRNQRHFPRNLTPMEVEQRNARYQTTLSTMNTSDNGGRHRKRPRFIQSAYLKSFLKNTLTALSIRSNIYMVAVITQTKTEINAGGLGKGHLQVMFPLAVAHKHANIVKLCSGMMNDLKKVLKHVQNTIAVAIMMSVNKTPEEIAAFNAAVAQAVEALMPELRARLFEEFRQEASGSSSGGTPVTISGWLEKFGKQKPRSFSSTNTPIDAENWIAHIEKIFEVLDCRDEFKARLASYKLEGDALNWWKAYKQAKGDEFILTMTWADFRDEDRETTNEFMKRFLRLAGFLGAKAGTQEEQASHFKWGLKEWILDGIVNTEFTDVAQVANAGRNIELLRERMSLLFSLALPLA</sequence>
<proteinExistence type="predicted"/>
<evidence type="ECO:0000313" key="2">
    <source>
        <dbReference type="EMBL" id="PWA83688.1"/>
    </source>
</evidence>
<feature type="region of interest" description="Disordered" evidence="1">
    <location>
        <begin position="170"/>
        <end position="192"/>
    </location>
</feature>
<dbReference type="OrthoDB" id="2272416at2759"/>
<dbReference type="AlphaFoldDB" id="A0A2U1PD79"/>
<evidence type="ECO:0000256" key="1">
    <source>
        <dbReference type="SAM" id="MobiDB-lite"/>
    </source>
</evidence>
<accession>A0A2U1PD79</accession>
<evidence type="ECO:0000313" key="3">
    <source>
        <dbReference type="Proteomes" id="UP000245207"/>
    </source>
</evidence>
<name>A0A2U1PD79_ARTAN</name>